<dbReference type="EMBL" id="JAERRC010000012">
    <property type="protein sequence ID" value="MBL0704870.1"/>
    <property type="molecule type" value="Genomic_DNA"/>
</dbReference>
<proteinExistence type="predicted"/>
<dbReference type="Proteomes" id="UP000639051">
    <property type="component" value="Unassembled WGS sequence"/>
</dbReference>
<dbReference type="Gene3D" id="1.10.10.10">
    <property type="entry name" value="Winged helix-like DNA-binding domain superfamily/Winged helix DNA-binding domain"/>
    <property type="match status" value="1"/>
</dbReference>
<dbReference type="RefSeq" id="WP_189693254.1">
    <property type="nucleotide sequence ID" value="NZ_BNCM01000004.1"/>
</dbReference>
<name>A0ABS1JZT7_9MICC</name>
<evidence type="ECO:0000313" key="1">
    <source>
        <dbReference type="EMBL" id="MBL0704870.1"/>
    </source>
</evidence>
<sequence>MPANAALSWRQRLGALAALGEDRRRALYLYVRDAARPVGRDEAADAAGISRAAAAAHLDRLVDDGVLRATFSKPSSRRGPGSGRPSKFYEAALTEVVAAVPERSYELAGELLAEAAERSMAGTPMPDALAAAGHERGAALGAEHGSIEAVLDAAGYEPVPGEDGTIELGNCPFHRLSRGYRDVVCSLNGALLAGALAGCGDQERRVEGVEPAEGRHACCARIVPRVASTVEECPSTSTTPPPRP</sequence>
<dbReference type="InterPro" id="IPR036388">
    <property type="entry name" value="WH-like_DNA-bd_sf"/>
</dbReference>
<evidence type="ECO:0000313" key="2">
    <source>
        <dbReference type="Proteomes" id="UP000639051"/>
    </source>
</evidence>
<comment type="caution">
    <text evidence="1">The sequence shown here is derived from an EMBL/GenBank/DDBJ whole genome shotgun (WGS) entry which is preliminary data.</text>
</comment>
<gene>
    <name evidence="1" type="ORF">JJE72_05030</name>
</gene>
<keyword evidence="2" id="KW-1185">Reference proteome</keyword>
<reference evidence="1 2" key="1">
    <citation type="submission" date="2021-01" db="EMBL/GenBank/DDBJ databases">
        <title>Genome public.</title>
        <authorList>
            <person name="Liu C."/>
            <person name="Sun Q."/>
        </authorList>
    </citation>
    <scope>NUCLEOTIDE SEQUENCE [LARGE SCALE GENOMIC DNA]</scope>
    <source>
        <strain evidence="1 2">JC656</strain>
    </source>
</reference>
<dbReference type="InterPro" id="IPR036390">
    <property type="entry name" value="WH_DNA-bd_sf"/>
</dbReference>
<dbReference type="SUPFAM" id="SSF46785">
    <property type="entry name" value="Winged helix' DNA-binding domain"/>
    <property type="match status" value="1"/>
</dbReference>
<accession>A0ABS1JZT7</accession>
<protein>
    <submittedName>
        <fullName evidence="1">Transcriptional regulator</fullName>
    </submittedName>
</protein>
<organism evidence="1 2">
    <name type="scientific">Sinomonas cellulolyticus</name>
    <dbReference type="NCBI Taxonomy" id="2801916"/>
    <lineage>
        <taxon>Bacteria</taxon>
        <taxon>Bacillati</taxon>
        <taxon>Actinomycetota</taxon>
        <taxon>Actinomycetes</taxon>
        <taxon>Micrococcales</taxon>
        <taxon>Micrococcaceae</taxon>
        <taxon>Sinomonas</taxon>
    </lineage>
</organism>